<dbReference type="InterPro" id="IPR002397">
    <property type="entry name" value="Cyt_P450_B"/>
</dbReference>
<dbReference type="PANTHER" id="PTHR46696">
    <property type="entry name" value="P450, PUTATIVE (EUROFUNG)-RELATED"/>
    <property type="match status" value="1"/>
</dbReference>
<dbReference type="PRINTS" id="PR00359">
    <property type="entry name" value="BP450"/>
</dbReference>
<accession>A0ABR6MH14</accession>
<evidence type="ECO:0000256" key="1">
    <source>
        <dbReference type="ARBA" id="ARBA00010617"/>
    </source>
</evidence>
<evidence type="ECO:0000313" key="3">
    <source>
        <dbReference type="EMBL" id="MBB5114668.1"/>
    </source>
</evidence>
<dbReference type="RefSeq" id="WP_311773639.1">
    <property type="nucleotide sequence ID" value="NZ_JACHJC010000001.1"/>
</dbReference>
<dbReference type="Proteomes" id="UP000618986">
    <property type="component" value="Unassembled WGS sequence"/>
</dbReference>
<keyword evidence="2" id="KW-0408">Iron</keyword>
<dbReference type="PROSITE" id="PS00086">
    <property type="entry name" value="CYTOCHROME_P450"/>
    <property type="match status" value="1"/>
</dbReference>
<reference evidence="3 4" key="1">
    <citation type="submission" date="2020-08" db="EMBL/GenBank/DDBJ databases">
        <title>Sequencing the genomes of 1000 actinobacteria strains.</title>
        <authorList>
            <person name="Klenk H.-P."/>
        </authorList>
    </citation>
    <scope>NUCLEOTIDE SEQUENCE [LARGE SCALE GENOMIC DNA]</scope>
    <source>
        <strain evidence="3 4">DSM 43036</strain>
    </source>
</reference>
<keyword evidence="2" id="KW-0503">Monooxygenase</keyword>
<proteinExistence type="inferred from homology"/>
<dbReference type="InterPro" id="IPR036396">
    <property type="entry name" value="Cyt_P450_sf"/>
</dbReference>
<comment type="caution">
    <text evidence="3">The sequence shown here is derived from an EMBL/GenBank/DDBJ whole genome shotgun (WGS) entry which is preliminary data.</text>
</comment>
<keyword evidence="2" id="KW-0349">Heme</keyword>
<sequence length="388" mass="42018">MSVNSGLRSYPFEPFTGDLPAELLEMVVAEPVSRVRLPDGRAAWLVLGYEHCCTVLADPRFSRLPLGATVTPDGGGPRELNMDGPPHAAVRRVAARAFTARRIETFRPRVQRLVDELVDAMLAGPRPADVVAGLVAPLPVFVVCDVLGVPAADRPRFYAWIEGLNSVTAYGSADAADAQAQLRDYLAGQLARKRAEPGDDLLSAWVRGTHELADAELVELAMGVLLGGLEINSTSAGLLALFQHPEQLAKLRAAPEKLSRATDEILRYTSVSAMFRVQVVREDLVLGGVAMRAGDCVMAVPWAGNRDPRFFPEPNVFDIDRRPDVPHLTFGFGPHFCLGTALGRMQVELSLGALLARMPALSPAVPPAEIPWRHDRMNGGIASFPVTW</sequence>
<evidence type="ECO:0000313" key="4">
    <source>
        <dbReference type="Proteomes" id="UP000618986"/>
    </source>
</evidence>
<dbReference type="SUPFAM" id="SSF48264">
    <property type="entry name" value="Cytochrome P450"/>
    <property type="match status" value="1"/>
</dbReference>
<evidence type="ECO:0000256" key="2">
    <source>
        <dbReference type="RuleBase" id="RU000461"/>
    </source>
</evidence>
<gene>
    <name evidence="3" type="ORF">FHU28_004507</name>
</gene>
<comment type="similarity">
    <text evidence="1 2">Belongs to the cytochrome P450 family.</text>
</comment>
<keyword evidence="2" id="KW-0479">Metal-binding</keyword>
<keyword evidence="4" id="KW-1185">Reference proteome</keyword>
<organism evidence="3 4">
    <name type="scientific">Micromonospora echinospora</name>
    <name type="common">Micromonospora purpurea</name>
    <dbReference type="NCBI Taxonomy" id="1877"/>
    <lineage>
        <taxon>Bacteria</taxon>
        <taxon>Bacillati</taxon>
        <taxon>Actinomycetota</taxon>
        <taxon>Actinomycetes</taxon>
        <taxon>Micromonosporales</taxon>
        <taxon>Micromonosporaceae</taxon>
        <taxon>Micromonospora</taxon>
    </lineage>
</organism>
<name>A0ABR6MH14_MICEC</name>
<keyword evidence="2" id="KW-0560">Oxidoreductase</keyword>
<dbReference type="Gene3D" id="1.10.630.10">
    <property type="entry name" value="Cytochrome P450"/>
    <property type="match status" value="1"/>
</dbReference>
<protein>
    <submittedName>
        <fullName evidence="3">Cytochrome P450</fullName>
    </submittedName>
</protein>
<dbReference type="EMBL" id="JACHJC010000001">
    <property type="protein sequence ID" value="MBB5114668.1"/>
    <property type="molecule type" value="Genomic_DNA"/>
</dbReference>
<dbReference type="InterPro" id="IPR017972">
    <property type="entry name" value="Cyt_P450_CS"/>
</dbReference>
<dbReference type="GeneID" id="300295043"/>
<dbReference type="Pfam" id="PF00067">
    <property type="entry name" value="p450"/>
    <property type="match status" value="1"/>
</dbReference>
<dbReference type="InterPro" id="IPR001128">
    <property type="entry name" value="Cyt_P450"/>
</dbReference>
<dbReference type="PANTHER" id="PTHR46696:SF1">
    <property type="entry name" value="CYTOCHROME P450 YJIB-RELATED"/>
    <property type="match status" value="1"/>
</dbReference>